<evidence type="ECO:0000256" key="1">
    <source>
        <dbReference type="SAM" id="MobiDB-lite"/>
    </source>
</evidence>
<keyword evidence="3" id="KW-1185">Reference proteome</keyword>
<sequence length="792" mass="86946">MSSTVRPTSIIGAASRTLANAALPPRVRHILEAINALAGQTLTTSLNLALNEFERQLFKQADRARSSQQQSEHFAELQRLRQHRADVVPRYLAGLETSLARLRETPEHDPAEEPPPQDPLQFQRLTLVEDTDLDRDIVLREIGRREAQRGGTPLLLLGQRFAVLAGRPAFDPERLPIGPFALCRVLRDAGDTLHMTLDSQLLLYRVFERQVMERYGELVERLNVLLTHEGVLPGLVYLPYRPRTQGQSRGRGAASGSAGAVSQRPLTGWHGQARPSAWSGALMAGLASRQPHPGAETGEGEAAPAEAAQASAGEIPEQAVFAALQGMLTEHRGGLSGNAGLAGAAGQMPGVILPLDAVVNVLGAMQAIPSPARTSGRPRRTVDDLRQAMLARMRESHGPEAGLSQEHSDTFELLGMLYHEIGREVHEDAPAQDLLEKLQVPVVRAAVQDRSFFVRDQHPARELLNSVAESGATWLADDDADPQLVLRLEQAVDKVVEEYAGDESVFERANREVQEHYRAQAHKAEVSERRQVEAARGRDRLETAKHSAATTIAARLGGRKPPQFVQALINQAWADVLTLTALRHGEESEEWREREEATGRIIDITCAAEAPADPELAGQIDSALRQVGYHEDEASAIARRLSRSDEDENTSRTELTAKLKARARLGEGEHAEAKKVKPPARTTEEQGCYEHLRTLPFGTWFEFVHNQQGDVRRQRLSWYSPVTDNALFVNARGHKVGEQSLDSLARLMAQGQARIVTEDKGRLIDRAWHATLRVLRGLAGRSDDGALGAASA</sequence>
<dbReference type="EMBL" id="PDWN01000005">
    <property type="protein sequence ID" value="KAF1695346.1"/>
    <property type="molecule type" value="Genomic_DNA"/>
</dbReference>
<reference evidence="2 3" key="1">
    <citation type="submission" date="2017-10" db="EMBL/GenBank/DDBJ databases">
        <title>Whole genome sequencing of members of genus Pseudoxanthomonas.</title>
        <authorList>
            <person name="Kumar S."/>
            <person name="Bansal K."/>
            <person name="Kaur A."/>
            <person name="Patil P."/>
            <person name="Sharma S."/>
            <person name="Patil P.B."/>
        </authorList>
    </citation>
    <scope>NUCLEOTIDE SEQUENCE [LARGE SCALE GENOMIC DNA]</scope>
    <source>
        <strain evidence="2 3">DSM 17801</strain>
    </source>
</reference>
<accession>A0ABQ6Z829</accession>
<name>A0ABQ6Z829_9GAMM</name>
<dbReference type="Proteomes" id="UP000788419">
    <property type="component" value="Unassembled WGS sequence"/>
</dbReference>
<comment type="caution">
    <text evidence="2">The sequence shown here is derived from an EMBL/GenBank/DDBJ whole genome shotgun (WGS) entry which is preliminary data.</text>
</comment>
<feature type="region of interest" description="Disordered" evidence="1">
    <location>
        <begin position="524"/>
        <end position="544"/>
    </location>
</feature>
<evidence type="ECO:0000313" key="2">
    <source>
        <dbReference type="EMBL" id="KAF1695346.1"/>
    </source>
</evidence>
<dbReference type="RefSeq" id="WP_162409543.1">
    <property type="nucleotide sequence ID" value="NZ_PDWN01000005.1"/>
</dbReference>
<feature type="region of interest" description="Disordered" evidence="1">
    <location>
        <begin position="666"/>
        <end position="685"/>
    </location>
</feature>
<feature type="region of interest" description="Disordered" evidence="1">
    <location>
        <begin position="246"/>
        <end position="273"/>
    </location>
</feature>
<evidence type="ECO:0000313" key="3">
    <source>
        <dbReference type="Proteomes" id="UP000788419"/>
    </source>
</evidence>
<dbReference type="InterPro" id="IPR012434">
    <property type="entry name" value="DUF1631"/>
</dbReference>
<gene>
    <name evidence="2" type="ORF">CSC65_06140</name>
</gene>
<feature type="compositionally biased region" description="Low complexity" evidence="1">
    <location>
        <begin position="246"/>
        <end position="264"/>
    </location>
</feature>
<feature type="compositionally biased region" description="Low complexity" evidence="1">
    <location>
        <begin position="294"/>
        <end position="312"/>
    </location>
</feature>
<feature type="compositionally biased region" description="Basic and acidic residues" evidence="1">
    <location>
        <begin position="666"/>
        <end position="675"/>
    </location>
</feature>
<protein>
    <submittedName>
        <fullName evidence="2">Thymidine phosphorylase</fullName>
    </submittedName>
</protein>
<organism evidence="2 3">
    <name type="scientific">Pseudoxanthomonas daejeonensis</name>
    <dbReference type="NCBI Taxonomy" id="266062"/>
    <lineage>
        <taxon>Bacteria</taxon>
        <taxon>Pseudomonadati</taxon>
        <taxon>Pseudomonadota</taxon>
        <taxon>Gammaproteobacteria</taxon>
        <taxon>Lysobacterales</taxon>
        <taxon>Lysobacteraceae</taxon>
        <taxon>Pseudoxanthomonas</taxon>
    </lineage>
</organism>
<dbReference type="Pfam" id="PF07793">
    <property type="entry name" value="DUF1631"/>
    <property type="match status" value="1"/>
</dbReference>
<proteinExistence type="predicted"/>
<feature type="region of interest" description="Disordered" evidence="1">
    <location>
        <begin position="287"/>
        <end position="312"/>
    </location>
</feature>